<accession>A0A7S9SUI4</accession>
<name>A0A7S9SUI4_9VIRU</name>
<gene>
    <name evidence="1" type="ORF">NIOZUU159_00082</name>
</gene>
<dbReference type="EMBL" id="MW030586">
    <property type="protein sequence ID" value="QPI16591.1"/>
    <property type="molecule type" value="Genomic_DNA"/>
</dbReference>
<evidence type="ECO:0008006" key="2">
    <source>
        <dbReference type="Google" id="ProtNLM"/>
    </source>
</evidence>
<protein>
    <recommendedName>
        <fullName evidence="2">Phytanoyl-CoA dioxygenase</fullName>
    </recommendedName>
</protein>
<reference evidence="1" key="1">
    <citation type="submission" date="2020-08" db="EMBL/GenBank/DDBJ databases">
        <title>Bridging the membrane lipid divide: bacteria of the FCB group superphylum have the potential to synthesize archaeal ether lipids.</title>
        <authorList>
            <person name="Villanueva L."/>
            <person name="von Meijenfeldt F.A.B."/>
            <person name="Westbye A.B."/>
            <person name="Yadav S."/>
            <person name="Hopmans E.C."/>
            <person name="Dutilh B.E."/>
            <person name="Sinninghe Damste J.S."/>
        </authorList>
    </citation>
    <scope>NUCLEOTIDE SEQUENCE</scope>
    <source>
        <strain evidence="1">NIOZ-UU159</strain>
    </source>
</reference>
<organism evidence="1">
    <name type="scientific">Virus NIOZ-UU159</name>
    <dbReference type="NCBI Taxonomy" id="2763270"/>
    <lineage>
        <taxon>Viruses</taxon>
    </lineage>
</organism>
<dbReference type="SUPFAM" id="SSF51197">
    <property type="entry name" value="Clavaminate synthase-like"/>
    <property type="match status" value="1"/>
</dbReference>
<proteinExistence type="predicted"/>
<dbReference type="PANTHER" id="PTHR31630">
    <property type="entry name" value="PHYTANOYL-COA DIOXYGENASE-RELATED-RELATED"/>
    <property type="match status" value="1"/>
</dbReference>
<evidence type="ECO:0000313" key="1">
    <source>
        <dbReference type="EMBL" id="QPI16591.1"/>
    </source>
</evidence>
<sequence length="243" mass="28821">MLLQHWKVGHSKLTWNVRQNPKVIEAFKKIWKTDDLITSFDGVSIYILDKPTRESKSWFHVDQSYTRDGFECIQGWVNSYDTNEGDATLVILENSNKYHGDFQKEFNITDKKDWFKLQSKEHYDFYINKGFREVAIKCPRGYGVFWDSRTLHYGNPVQKTASDNYNYRCVVYICMTPRSLATGKDLKKRKKAFDEIRMTSHWPHKPKLFPKMPQTYGKKILEIADIDMETLKEYITENGYKLI</sequence>
<dbReference type="Gene3D" id="2.60.120.620">
    <property type="entry name" value="q2cbj1_9rhob like domain"/>
    <property type="match status" value="1"/>
</dbReference>
<dbReference type="PANTHER" id="PTHR31630:SF6">
    <property type="entry name" value="PHYTANOYL-COA DIOXYGENASE-RELATED"/>
    <property type="match status" value="1"/>
</dbReference>